<dbReference type="Proteomes" id="UP000467334">
    <property type="component" value="Unassembled WGS sequence"/>
</dbReference>
<feature type="coiled-coil region" evidence="1">
    <location>
        <begin position="24"/>
        <end position="58"/>
    </location>
</feature>
<reference evidence="2 3" key="1">
    <citation type="journal article" date="2019" name="Nat. Med.">
        <title>A library of human gut bacterial isolates paired with longitudinal multiomics data enables mechanistic microbiome research.</title>
        <authorList>
            <person name="Poyet M."/>
            <person name="Groussin M."/>
            <person name="Gibbons S.M."/>
            <person name="Avila-Pacheco J."/>
            <person name="Jiang X."/>
            <person name="Kearney S.M."/>
            <person name="Perrotta A.R."/>
            <person name="Berdy B."/>
            <person name="Zhao S."/>
            <person name="Lieberman T.D."/>
            <person name="Swanson P.K."/>
            <person name="Smith M."/>
            <person name="Roesemann S."/>
            <person name="Alexander J.E."/>
            <person name="Rich S.A."/>
            <person name="Livny J."/>
            <person name="Vlamakis H."/>
            <person name="Clish C."/>
            <person name="Bullock K."/>
            <person name="Deik A."/>
            <person name="Scott J."/>
            <person name="Pierce K.A."/>
            <person name="Xavier R.J."/>
            <person name="Alm E.J."/>
        </authorList>
    </citation>
    <scope>NUCLEOTIDE SEQUENCE [LARGE SCALE GENOMIC DNA]</scope>
    <source>
        <strain evidence="2 3">BIOML-A6</strain>
    </source>
</reference>
<evidence type="ECO:0000313" key="3">
    <source>
        <dbReference type="Proteomes" id="UP000467334"/>
    </source>
</evidence>
<evidence type="ECO:0000313" key="2">
    <source>
        <dbReference type="EMBL" id="KAB5307877.1"/>
    </source>
</evidence>
<sequence length="85" mass="9762">EAVRLLLQTVREQTAKQLPAPELIAHAAEEKAKAEAKSEEQEREIARLRSENSALLEYKEKAHRELCRVRDEQKTIGKIKVNTEL</sequence>
<proteinExistence type="predicted"/>
<accession>A0A7J5L867</accession>
<evidence type="ECO:0000256" key="1">
    <source>
        <dbReference type="SAM" id="Coils"/>
    </source>
</evidence>
<dbReference type="EMBL" id="WCLE01000073">
    <property type="protein sequence ID" value="KAB5307877.1"/>
    <property type="molecule type" value="Genomic_DNA"/>
</dbReference>
<comment type="caution">
    <text evidence="2">The sequence shown here is derived from an EMBL/GenBank/DDBJ whole genome shotgun (WGS) entry which is preliminary data.</text>
</comment>
<protein>
    <submittedName>
        <fullName evidence="2">Uncharacterized protein</fullName>
    </submittedName>
</protein>
<organism evidence="2 3">
    <name type="scientific">Bacteroides stercoris</name>
    <dbReference type="NCBI Taxonomy" id="46506"/>
    <lineage>
        <taxon>Bacteria</taxon>
        <taxon>Pseudomonadati</taxon>
        <taxon>Bacteroidota</taxon>
        <taxon>Bacteroidia</taxon>
        <taxon>Bacteroidales</taxon>
        <taxon>Bacteroidaceae</taxon>
        <taxon>Bacteroides</taxon>
    </lineage>
</organism>
<keyword evidence="1" id="KW-0175">Coiled coil</keyword>
<dbReference type="AlphaFoldDB" id="A0A7J5L867"/>
<gene>
    <name evidence="2" type="ORF">F9958_17510</name>
</gene>
<feature type="non-terminal residue" evidence="2">
    <location>
        <position position="1"/>
    </location>
</feature>
<name>A0A7J5L867_BACSE</name>